<keyword evidence="3 7" id="KW-0597">Phosphoprotein</keyword>
<proteinExistence type="inferred from homology"/>
<keyword evidence="5 7" id="KW-0443">Lipid metabolism</keyword>
<evidence type="ECO:0000313" key="9">
    <source>
        <dbReference type="EMBL" id="MBB6041187.1"/>
    </source>
</evidence>
<reference evidence="9 12" key="2">
    <citation type="submission" date="2020-08" db="EMBL/GenBank/DDBJ databases">
        <title>Genomic Encyclopedia of Type Strains, Phase IV (KMG-IV): sequencing the most valuable type-strain genomes for metagenomic binning, comparative biology and taxonomic classification.</title>
        <authorList>
            <person name="Goeker M."/>
        </authorList>
    </citation>
    <scope>NUCLEOTIDE SEQUENCE [LARGE SCALE GENOMIC DNA]</scope>
    <source>
        <strain evidence="9 12">DSM 17245</strain>
    </source>
</reference>
<dbReference type="EMBL" id="JACHHH010000005">
    <property type="protein sequence ID" value="MBB6041187.1"/>
    <property type="molecule type" value="Genomic_DNA"/>
</dbReference>
<keyword evidence="7" id="KW-0963">Cytoplasm</keyword>
<feature type="domain" description="Carrier" evidence="8">
    <location>
        <begin position="1"/>
        <end position="75"/>
    </location>
</feature>
<dbReference type="SUPFAM" id="SSF47336">
    <property type="entry name" value="ACP-like"/>
    <property type="match status" value="1"/>
</dbReference>
<keyword evidence="6 7" id="KW-0275">Fatty acid biosynthesis</keyword>
<dbReference type="InterPro" id="IPR036736">
    <property type="entry name" value="ACP-like_sf"/>
</dbReference>
<name>A0A7W9SFQ3_9FIRM</name>
<comment type="caution">
    <text evidence="9">The sequence shown here is derived from an EMBL/GenBank/DDBJ whole genome shotgun (WGS) entry which is preliminary data.</text>
</comment>
<keyword evidence="2 7" id="KW-0444">Lipid biosynthesis</keyword>
<dbReference type="Pfam" id="PF00550">
    <property type="entry name" value="PP-binding"/>
    <property type="match status" value="1"/>
</dbReference>
<evidence type="ECO:0000256" key="1">
    <source>
        <dbReference type="ARBA" id="ARBA00022450"/>
    </source>
</evidence>
<sequence length="76" mass="8506">MEFERLKEIIVDTLACDEDKVTLEADMQKDLEVDSLSLVELHMALEDELGVSIPDGEIGKMHTVKDILDYANNAKA</sequence>
<dbReference type="GO" id="GO:0000035">
    <property type="term" value="F:acyl binding"/>
    <property type="evidence" value="ECO:0007669"/>
    <property type="project" value="TreeGrafter"/>
</dbReference>
<evidence type="ECO:0000256" key="2">
    <source>
        <dbReference type="ARBA" id="ARBA00022516"/>
    </source>
</evidence>
<evidence type="ECO:0000256" key="3">
    <source>
        <dbReference type="ARBA" id="ARBA00022553"/>
    </source>
</evidence>
<dbReference type="GeneID" id="85014704"/>
<comment type="PTM">
    <text evidence="7">4'-phosphopantetheine is transferred from CoA to a specific serine of apo-ACP by AcpS. This modification is essential for activity because fatty acids are bound in thioester linkage to the sulfhydryl of the prosthetic group.</text>
</comment>
<dbReference type="InterPro" id="IPR003231">
    <property type="entry name" value="ACP"/>
</dbReference>
<evidence type="ECO:0000313" key="12">
    <source>
        <dbReference type="Proteomes" id="UP000522163"/>
    </source>
</evidence>
<evidence type="ECO:0000256" key="6">
    <source>
        <dbReference type="ARBA" id="ARBA00023160"/>
    </source>
</evidence>
<dbReference type="RefSeq" id="WP_007157597.1">
    <property type="nucleotide sequence ID" value="NZ_CAUQIH010000060.1"/>
</dbReference>
<evidence type="ECO:0000256" key="7">
    <source>
        <dbReference type="HAMAP-Rule" id="MF_01217"/>
    </source>
</evidence>
<dbReference type="UniPathway" id="UPA00094"/>
<comment type="function">
    <text evidence="7">Carrier of the growing fatty acid chain in fatty acid biosynthesis.</text>
</comment>
<dbReference type="Proteomes" id="UP000522163">
    <property type="component" value="Unassembled WGS sequence"/>
</dbReference>
<dbReference type="NCBIfam" id="NF002150">
    <property type="entry name" value="PRK00982.1-4"/>
    <property type="match status" value="1"/>
</dbReference>
<comment type="pathway">
    <text evidence="7">Lipid metabolism; fatty acid biosynthesis.</text>
</comment>
<dbReference type="Proteomes" id="UP000780721">
    <property type="component" value="Unassembled WGS sequence"/>
</dbReference>
<dbReference type="GO" id="GO:0005829">
    <property type="term" value="C:cytosol"/>
    <property type="evidence" value="ECO:0007669"/>
    <property type="project" value="TreeGrafter"/>
</dbReference>
<protein>
    <recommendedName>
        <fullName evidence="7">Acyl carrier protein</fullName>
        <shortName evidence="7">ACP</shortName>
    </recommendedName>
</protein>
<keyword evidence="1 7" id="KW-0596">Phosphopantetheine</keyword>
<evidence type="ECO:0000313" key="10">
    <source>
        <dbReference type="EMBL" id="MBF1272221.1"/>
    </source>
</evidence>
<dbReference type="GO" id="GO:0009245">
    <property type="term" value="P:lipid A biosynthetic process"/>
    <property type="evidence" value="ECO:0007669"/>
    <property type="project" value="TreeGrafter"/>
</dbReference>
<evidence type="ECO:0000256" key="4">
    <source>
        <dbReference type="ARBA" id="ARBA00022832"/>
    </source>
</evidence>
<dbReference type="PANTHER" id="PTHR20863:SF76">
    <property type="entry name" value="CARRIER DOMAIN-CONTAINING PROTEIN"/>
    <property type="match status" value="1"/>
</dbReference>
<dbReference type="Proteomes" id="UP000775770">
    <property type="component" value="Unassembled WGS sequence"/>
</dbReference>
<dbReference type="PROSITE" id="PS50075">
    <property type="entry name" value="CARRIER"/>
    <property type="match status" value="1"/>
</dbReference>
<dbReference type="GO" id="GO:0000036">
    <property type="term" value="F:acyl carrier activity"/>
    <property type="evidence" value="ECO:0007669"/>
    <property type="project" value="UniProtKB-UniRule"/>
</dbReference>
<keyword evidence="4 7" id="KW-0276">Fatty acid metabolism</keyword>
<dbReference type="PANTHER" id="PTHR20863">
    <property type="entry name" value="ACYL CARRIER PROTEIN"/>
    <property type="match status" value="1"/>
</dbReference>
<gene>
    <name evidence="7" type="primary">acpP</name>
    <name evidence="9" type="ORF">HNQ46_001164</name>
    <name evidence="10" type="ORF">HXM90_02190</name>
    <name evidence="11" type="ORF">HXM91_01915</name>
</gene>
<dbReference type="EMBL" id="JABZRA010000017">
    <property type="protein sequence ID" value="MBF1272221.1"/>
    <property type="molecule type" value="Genomic_DNA"/>
</dbReference>
<evidence type="ECO:0000259" key="8">
    <source>
        <dbReference type="PROSITE" id="PS50075"/>
    </source>
</evidence>
<reference evidence="10" key="1">
    <citation type="submission" date="2020-04" db="EMBL/GenBank/DDBJ databases">
        <title>Deep metagenomics examines the oral microbiome during advanced dental caries in children, revealing novel taxa and co-occurrences with host molecules.</title>
        <authorList>
            <person name="Baker J.L."/>
            <person name="Morton J.T."/>
            <person name="Dinis M."/>
            <person name="Alvarez R."/>
            <person name="Tran N.C."/>
            <person name="Knight R."/>
            <person name="Edlund A."/>
        </authorList>
    </citation>
    <scope>NUCLEOTIDE SEQUENCE</scope>
    <source>
        <strain evidence="10">JCVI_38_bin.19</strain>
        <strain evidence="11">JCVI_48_bin.5</strain>
    </source>
</reference>
<dbReference type="InterPro" id="IPR009081">
    <property type="entry name" value="PP-bd_ACP"/>
</dbReference>
<dbReference type="HAMAP" id="MF_01217">
    <property type="entry name" value="Acyl_carrier"/>
    <property type="match status" value="1"/>
</dbReference>
<comment type="similarity">
    <text evidence="7">Belongs to the acyl carrier protein (ACP) family.</text>
</comment>
<dbReference type="EMBL" id="JABZRB010000029">
    <property type="protein sequence ID" value="MBF1304624.1"/>
    <property type="molecule type" value="Genomic_DNA"/>
</dbReference>
<dbReference type="AlphaFoldDB" id="A0A7W9SFQ3"/>
<organism evidence="9 12">
    <name type="scientific">Oribacterium sinus</name>
    <dbReference type="NCBI Taxonomy" id="237576"/>
    <lineage>
        <taxon>Bacteria</taxon>
        <taxon>Bacillati</taxon>
        <taxon>Bacillota</taxon>
        <taxon>Clostridia</taxon>
        <taxon>Lachnospirales</taxon>
        <taxon>Lachnospiraceae</taxon>
        <taxon>Oribacterium</taxon>
    </lineage>
</organism>
<dbReference type="Gene3D" id="1.10.1200.10">
    <property type="entry name" value="ACP-like"/>
    <property type="match status" value="1"/>
</dbReference>
<comment type="subcellular location">
    <subcellularLocation>
        <location evidence="7">Cytoplasm</location>
    </subcellularLocation>
</comment>
<accession>A0A7W9SFQ3</accession>
<evidence type="ECO:0000256" key="5">
    <source>
        <dbReference type="ARBA" id="ARBA00023098"/>
    </source>
</evidence>
<evidence type="ECO:0000313" key="11">
    <source>
        <dbReference type="EMBL" id="MBF1304624.1"/>
    </source>
</evidence>
<dbReference type="GO" id="GO:0016020">
    <property type="term" value="C:membrane"/>
    <property type="evidence" value="ECO:0007669"/>
    <property type="project" value="GOC"/>
</dbReference>
<dbReference type="NCBIfam" id="NF002148">
    <property type="entry name" value="PRK00982.1-2"/>
    <property type="match status" value="1"/>
</dbReference>
<feature type="modified residue" description="O-(pantetheine 4'-phosphoryl)serine" evidence="7">
    <location>
        <position position="35"/>
    </location>
</feature>